<feature type="compositionally biased region" description="Basic and acidic residues" evidence="1">
    <location>
        <begin position="53"/>
        <end position="66"/>
    </location>
</feature>
<name>A0A540MYA7_MALBA</name>
<keyword evidence="3" id="KW-1185">Reference proteome</keyword>
<evidence type="ECO:0000256" key="1">
    <source>
        <dbReference type="SAM" id="MobiDB-lite"/>
    </source>
</evidence>
<dbReference type="AlphaFoldDB" id="A0A540MYA7"/>
<proteinExistence type="predicted"/>
<sequence length="66" mass="7272">MQGMNLDVGSEIGGGFGCLWVPLEGVSTCAAPERGSDVEQKVTLRESTTLSVQRREERGEKMRWTD</sequence>
<organism evidence="2 3">
    <name type="scientific">Malus baccata</name>
    <name type="common">Siberian crab apple</name>
    <name type="synonym">Pyrus baccata</name>
    <dbReference type="NCBI Taxonomy" id="106549"/>
    <lineage>
        <taxon>Eukaryota</taxon>
        <taxon>Viridiplantae</taxon>
        <taxon>Streptophyta</taxon>
        <taxon>Embryophyta</taxon>
        <taxon>Tracheophyta</taxon>
        <taxon>Spermatophyta</taxon>
        <taxon>Magnoliopsida</taxon>
        <taxon>eudicotyledons</taxon>
        <taxon>Gunneridae</taxon>
        <taxon>Pentapetalae</taxon>
        <taxon>rosids</taxon>
        <taxon>fabids</taxon>
        <taxon>Rosales</taxon>
        <taxon>Rosaceae</taxon>
        <taxon>Amygdaloideae</taxon>
        <taxon>Maleae</taxon>
        <taxon>Malus</taxon>
    </lineage>
</organism>
<gene>
    <name evidence="2" type="ORF">C1H46_011154</name>
</gene>
<feature type="region of interest" description="Disordered" evidence="1">
    <location>
        <begin position="47"/>
        <end position="66"/>
    </location>
</feature>
<dbReference type="EMBL" id="VIEB01000159">
    <property type="protein sequence ID" value="TQE03253.1"/>
    <property type="molecule type" value="Genomic_DNA"/>
</dbReference>
<protein>
    <submittedName>
        <fullName evidence="2">Uncharacterized protein</fullName>
    </submittedName>
</protein>
<evidence type="ECO:0000313" key="3">
    <source>
        <dbReference type="Proteomes" id="UP000315295"/>
    </source>
</evidence>
<evidence type="ECO:0000313" key="2">
    <source>
        <dbReference type="EMBL" id="TQE03253.1"/>
    </source>
</evidence>
<comment type="caution">
    <text evidence="2">The sequence shown here is derived from an EMBL/GenBank/DDBJ whole genome shotgun (WGS) entry which is preliminary data.</text>
</comment>
<reference evidence="2 3" key="1">
    <citation type="journal article" date="2019" name="G3 (Bethesda)">
        <title>Sequencing of a Wild Apple (Malus baccata) Genome Unravels the Differences Between Cultivated and Wild Apple Species Regarding Disease Resistance and Cold Tolerance.</title>
        <authorList>
            <person name="Chen X."/>
        </authorList>
    </citation>
    <scope>NUCLEOTIDE SEQUENCE [LARGE SCALE GENOMIC DNA]</scope>
    <source>
        <strain evidence="3">cv. Shandingzi</strain>
        <tissue evidence="2">Leaves</tissue>
    </source>
</reference>
<accession>A0A540MYA7</accession>
<dbReference type="Proteomes" id="UP000315295">
    <property type="component" value="Unassembled WGS sequence"/>
</dbReference>